<dbReference type="KEGG" id="hdi:HDIA_4510"/>
<dbReference type="AlphaFoldDB" id="A0A2C9DE38"/>
<name>A0A2C9DE38_9HYPH</name>
<dbReference type="EMBL" id="LT960614">
    <property type="protein sequence ID" value="SON58051.1"/>
    <property type="molecule type" value="Genomic_DNA"/>
</dbReference>
<evidence type="ECO:0008006" key="3">
    <source>
        <dbReference type="Google" id="ProtNLM"/>
    </source>
</evidence>
<protein>
    <recommendedName>
        <fullName evidence="3">DUF1871 domain-containing protein</fullName>
    </recommendedName>
</protein>
<gene>
    <name evidence="1" type="ORF">HDIA_4510</name>
</gene>
<accession>A0A2C9DE38</accession>
<proteinExistence type="predicted"/>
<evidence type="ECO:0000313" key="1">
    <source>
        <dbReference type="EMBL" id="SON58051.1"/>
    </source>
</evidence>
<organism evidence="1 2">
    <name type="scientific">Hartmannibacter diazotrophicus</name>
    <dbReference type="NCBI Taxonomy" id="1482074"/>
    <lineage>
        <taxon>Bacteria</taxon>
        <taxon>Pseudomonadati</taxon>
        <taxon>Pseudomonadota</taxon>
        <taxon>Alphaproteobacteria</taxon>
        <taxon>Hyphomicrobiales</taxon>
        <taxon>Pleomorphomonadaceae</taxon>
        <taxon>Hartmannibacter</taxon>
    </lineage>
</organism>
<dbReference type="Proteomes" id="UP000223606">
    <property type="component" value="Chromosome 1"/>
</dbReference>
<dbReference type="OrthoDB" id="773332at2"/>
<sequence length="85" mass="9170">MPNLDTPGLTRLLFAKWDPIGVRGVGPDDEYASYAPVILKMLQDGASGEMLFAHLRDIRVTEMCLPADDAADRAFAAHLIGLLGS</sequence>
<keyword evidence="2" id="KW-1185">Reference proteome</keyword>
<dbReference type="RefSeq" id="WP_099558221.1">
    <property type="nucleotide sequence ID" value="NZ_LT960614.1"/>
</dbReference>
<reference evidence="2" key="1">
    <citation type="submission" date="2017-09" db="EMBL/GenBank/DDBJ databases">
        <title>Genome sequence of Nannocystis excedens DSM 71.</title>
        <authorList>
            <person name="Blom J."/>
        </authorList>
    </citation>
    <scope>NUCLEOTIDE SEQUENCE [LARGE SCALE GENOMIC DNA]</scope>
    <source>
        <strain evidence="2">type strain: E19</strain>
    </source>
</reference>
<evidence type="ECO:0000313" key="2">
    <source>
        <dbReference type="Proteomes" id="UP000223606"/>
    </source>
</evidence>